<organism evidence="2 3">
    <name type="scientific">Forsythia ovata</name>
    <dbReference type="NCBI Taxonomy" id="205694"/>
    <lineage>
        <taxon>Eukaryota</taxon>
        <taxon>Viridiplantae</taxon>
        <taxon>Streptophyta</taxon>
        <taxon>Embryophyta</taxon>
        <taxon>Tracheophyta</taxon>
        <taxon>Spermatophyta</taxon>
        <taxon>Magnoliopsida</taxon>
        <taxon>eudicotyledons</taxon>
        <taxon>Gunneridae</taxon>
        <taxon>Pentapetalae</taxon>
        <taxon>asterids</taxon>
        <taxon>lamiids</taxon>
        <taxon>Lamiales</taxon>
        <taxon>Oleaceae</taxon>
        <taxon>Forsythieae</taxon>
        <taxon>Forsythia</taxon>
    </lineage>
</organism>
<evidence type="ECO:0000313" key="2">
    <source>
        <dbReference type="EMBL" id="KAL2546973.1"/>
    </source>
</evidence>
<dbReference type="Proteomes" id="UP001604277">
    <property type="component" value="Unassembled WGS sequence"/>
</dbReference>
<feature type="region of interest" description="Disordered" evidence="1">
    <location>
        <begin position="1"/>
        <end position="27"/>
    </location>
</feature>
<dbReference type="EMBL" id="JBFOLJ010000004">
    <property type="protein sequence ID" value="KAL2546973.1"/>
    <property type="molecule type" value="Genomic_DNA"/>
</dbReference>
<feature type="compositionally biased region" description="Polar residues" evidence="1">
    <location>
        <begin position="1"/>
        <end position="11"/>
    </location>
</feature>
<proteinExistence type="predicted"/>
<evidence type="ECO:0000313" key="3">
    <source>
        <dbReference type="Proteomes" id="UP001604277"/>
    </source>
</evidence>
<dbReference type="AlphaFoldDB" id="A0ABD1WBC3"/>
<protein>
    <submittedName>
        <fullName evidence="2">Centromere protein C-like</fullName>
    </submittedName>
</protein>
<sequence>MNIQKVNTGSSDCLPDHFVDENSSGESVESKITETTINMATPKLKTLSSDSLDQFVNDNDCRQTAKSTIAEPTINMDMTKVITGSSDCLPDQFVDENASRQSAKSTLTEPTIKMDTEMVKTGSSDTLPDQFLDENASRQSAKADICPDEEPRYNVEEETIGENLNGGQNLFGMVVALPWLAIFCSSVDII</sequence>
<evidence type="ECO:0000256" key="1">
    <source>
        <dbReference type="SAM" id="MobiDB-lite"/>
    </source>
</evidence>
<keyword evidence="3" id="KW-1185">Reference proteome</keyword>
<reference evidence="3" key="1">
    <citation type="submission" date="2024-07" db="EMBL/GenBank/DDBJ databases">
        <title>Two chromosome-level genome assemblies of Korean endemic species Abeliophyllum distichum and Forsythia ovata (Oleaceae).</title>
        <authorList>
            <person name="Jang H."/>
        </authorList>
    </citation>
    <scope>NUCLEOTIDE SEQUENCE [LARGE SCALE GENOMIC DNA]</scope>
</reference>
<name>A0ABD1WBC3_9LAMI</name>
<gene>
    <name evidence="2" type="ORF">Fot_16206</name>
</gene>
<accession>A0ABD1WBC3</accession>
<comment type="caution">
    <text evidence="2">The sequence shown here is derived from an EMBL/GenBank/DDBJ whole genome shotgun (WGS) entry which is preliminary data.</text>
</comment>